<feature type="region of interest" description="Disordered" evidence="1">
    <location>
        <begin position="180"/>
        <end position="228"/>
    </location>
</feature>
<dbReference type="PANTHER" id="PTHR35317:SF35">
    <property type="entry name" value="DUF4219 DOMAIN-CONTAINING PROTEIN"/>
    <property type="match status" value="1"/>
</dbReference>
<gene>
    <name evidence="2" type="ORF">SSX86_008649</name>
</gene>
<feature type="compositionally biased region" description="Gly residues" evidence="1">
    <location>
        <begin position="197"/>
        <end position="212"/>
    </location>
</feature>
<evidence type="ECO:0000313" key="2">
    <source>
        <dbReference type="EMBL" id="KAK9072217.1"/>
    </source>
</evidence>
<name>A0AAP0DGB1_9ASTR</name>
<dbReference type="EMBL" id="JBCNJP010000010">
    <property type="protein sequence ID" value="KAK9072217.1"/>
    <property type="molecule type" value="Genomic_DNA"/>
</dbReference>
<proteinExistence type="predicted"/>
<accession>A0AAP0DGB1</accession>
<sequence>MVESILQAYGLWEAIDPVTGEAVESKKNLIARAFIFQTLPEDVLLQVAKHKNAKDVWEALRVRYLGADRVQKARLQTLRTELEMLKMKESETIDEFSGKISGIATKFKSLGSSLEDEVVVRKLLNSVPKKFLQIVASIEQYSEIENMSLEEAVGRLKAYEDRIKVLEEKDDEQGKLLLTKEDWQEKMKHGENDKFGQGRGRGQGRGQGYGRGRGGRFQSNDRKEQGMN</sequence>
<comment type="caution">
    <text evidence="2">The sequence shown here is derived from an EMBL/GenBank/DDBJ whole genome shotgun (WGS) entry which is preliminary data.</text>
</comment>
<reference evidence="2 3" key="1">
    <citation type="submission" date="2024-04" db="EMBL/GenBank/DDBJ databases">
        <title>The reference genome of an endangered Asteraceae, Deinandra increscens subsp. villosa, native to the Central Coast of California.</title>
        <authorList>
            <person name="Guilliams M."/>
            <person name="Hasenstab-Lehman K."/>
            <person name="Meyer R."/>
            <person name="Mcevoy S."/>
        </authorList>
    </citation>
    <scope>NUCLEOTIDE SEQUENCE [LARGE SCALE GENOMIC DNA]</scope>
    <source>
        <tissue evidence="2">Leaf</tissue>
    </source>
</reference>
<evidence type="ECO:0008006" key="4">
    <source>
        <dbReference type="Google" id="ProtNLM"/>
    </source>
</evidence>
<feature type="compositionally biased region" description="Basic and acidic residues" evidence="1">
    <location>
        <begin position="180"/>
        <end position="196"/>
    </location>
</feature>
<dbReference type="Proteomes" id="UP001408789">
    <property type="component" value="Unassembled WGS sequence"/>
</dbReference>
<evidence type="ECO:0000256" key="1">
    <source>
        <dbReference type="SAM" id="MobiDB-lite"/>
    </source>
</evidence>
<dbReference type="Pfam" id="PF14223">
    <property type="entry name" value="Retrotran_gag_2"/>
    <property type="match status" value="1"/>
</dbReference>
<feature type="compositionally biased region" description="Basic and acidic residues" evidence="1">
    <location>
        <begin position="219"/>
        <end position="228"/>
    </location>
</feature>
<protein>
    <recommendedName>
        <fullName evidence="4">Zinc finger, CCHC-type</fullName>
    </recommendedName>
</protein>
<dbReference type="AlphaFoldDB" id="A0AAP0DGB1"/>
<organism evidence="2 3">
    <name type="scientific">Deinandra increscens subsp. villosa</name>
    <dbReference type="NCBI Taxonomy" id="3103831"/>
    <lineage>
        <taxon>Eukaryota</taxon>
        <taxon>Viridiplantae</taxon>
        <taxon>Streptophyta</taxon>
        <taxon>Embryophyta</taxon>
        <taxon>Tracheophyta</taxon>
        <taxon>Spermatophyta</taxon>
        <taxon>Magnoliopsida</taxon>
        <taxon>eudicotyledons</taxon>
        <taxon>Gunneridae</taxon>
        <taxon>Pentapetalae</taxon>
        <taxon>asterids</taxon>
        <taxon>campanulids</taxon>
        <taxon>Asterales</taxon>
        <taxon>Asteraceae</taxon>
        <taxon>Asteroideae</taxon>
        <taxon>Heliantheae alliance</taxon>
        <taxon>Madieae</taxon>
        <taxon>Madiinae</taxon>
        <taxon>Deinandra</taxon>
    </lineage>
</organism>
<evidence type="ECO:0000313" key="3">
    <source>
        <dbReference type="Proteomes" id="UP001408789"/>
    </source>
</evidence>
<dbReference type="PANTHER" id="PTHR35317">
    <property type="entry name" value="OS04G0629600 PROTEIN"/>
    <property type="match status" value="1"/>
</dbReference>
<keyword evidence="3" id="KW-1185">Reference proteome</keyword>